<dbReference type="EMBL" id="MU273974">
    <property type="protein sequence ID" value="KAI0027178.1"/>
    <property type="molecule type" value="Genomic_DNA"/>
</dbReference>
<evidence type="ECO:0000313" key="1">
    <source>
        <dbReference type="EMBL" id="KAI0027178.1"/>
    </source>
</evidence>
<organism evidence="1 2">
    <name type="scientific">Vararia minispora EC-137</name>
    <dbReference type="NCBI Taxonomy" id="1314806"/>
    <lineage>
        <taxon>Eukaryota</taxon>
        <taxon>Fungi</taxon>
        <taxon>Dikarya</taxon>
        <taxon>Basidiomycota</taxon>
        <taxon>Agaricomycotina</taxon>
        <taxon>Agaricomycetes</taxon>
        <taxon>Russulales</taxon>
        <taxon>Lachnocladiaceae</taxon>
        <taxon>Vararia</taxon>
    </lineage>
</organism>
<reference evidence="1" key="1">
    <citation type="submission" date="2021-02" db="EMBL/GenBank/DDBJ databases">
        <authorList>
            <consortium name="DOE Joint Genome Institute"/>
            <person name="Ahrendt S."/>
            <person name="Looney B.P."/>
            <person name="Miyauchi S."/>
            <person name="Morin E."/>
            <person name="Drula E."/>
            <person name="Courty P.E."/>
            <person name="Chicoki N."/>
            <person name="Fauchery L."/>
            <person name="Kohler A."/>
            <person name="Kuo A."/>
            <person name="Labutti K."/>
            <person name="Pangilinan J."/>
            <person name="Lipzen A."/>
            <person name="Riley R."/>
            <person name="Andreopoulos W."/>
            <person name="He G."/>
            <person name="Johnson J."/>
            <person name="Barry K.W."/>
            <person name="Grigoriev I.V."/>
            <person name="Nagy L."/>
            <person name="Hibbett D."/>
            <person name="Henrissat B."/>
            <person name="Matheny P.B."/>
            <person name="Labbe J."/>
            <person name="Martin F."/>
        </authorList>
    </citation>
    <scope>NUCLEOTIDE SEQUENCE</scope>
    <source>
        <strain evidence="1">EC-137</strain>
    </source>
</reference>
<comment type="caution">
    <text evidence="1">The sequence shown here is derived from an EMBL/GenBank/DDBJ whole genome shotgun (WGS) entry which is preliminary data.</text>
</comment>
<reference evidence="1" key="2">
    <citation type="journal article" date="2022" name="New Phytol.">
        <title>Evolutionary transition to the ectomycorrhizal habit in the genomes of a hyperdiverse lineage of mushroom-forming fungi.</title>
        <authorList>
            <person name="Looney B."/>
            <person name="Miyauchi S."/>
            <person name="Morin E."/>
            <person name="Drula E."/>
            <person name="Courty P.E."/>
            <person name="Kohler A."/>
            <person name="Kuo A."/>
            <person name="LaButti K."/>
            <person name="Pangilinan J."/>
            <person name="Lipzen A."/>
            <person name="Riley R."/>
            <person name="Andreopoulos W."/>
            <person name="He G."/>
            <person name="Johnson J."/>
            <person name="Nolan M."/>
            <person name="Tritt A."/>
            <person name="Barry K.W."/>
            <person name="Grigoriev I.V."/>
            <person name="Nagy L.G."/>
            <person name="Hibbett D."/>
            <person name="Henrissat B."/>
            <person name="Matheny P.B."/>
            <person name="Labbe J."/>
            <person name="Martin F.M."/>
        </authorList>
    </citation>
    <scope>NUCLEOTIDE SEQUENCE</scope>
    <source>
        <strain evidence="1">EC-137</strain>
    </source>
</reference>
<protein>
    <submittedName>
        <fullName evidence="1">Uncharacterized protein</fullName>
    </submittedName>
</protein>
<keyword evidence="2" id="KW-1185">Reference proteome</keyword>
<dbReference type="Proteomes" id="UP000814128">
    <property type="component" value="Unassembled WGS sequence"/>
</dbReference>
<accession>A0ACB8Q5X6</accession>
<sequence>MANLTYDFVYLPASSAFQADQSIVKPAFDIMKAENPNPKWVGLQEGASTYWGVTVWDSIDAHKAFQTSATFPAFWDAIVPVAANPSSPGAEYFHAHFKADPSAALNAGVTRIALLTANAGHTKAEVEALGDKLVGLIQGGGAAHGVTGAAVGSIVEHPDKVILVFGWESKEAQDKSSDPNGPAAAVIKEAETIATSSYNSVKLTKY</sequence>
<proteinExistence type="predicted"/>
<name>A0ACB8Q5X6_9AGAM</name>
<gene>
    <name evidence="1" type="ORF">K488DRAFT_91194</name>
</gene>
<evidence type="ECO:0000313" key="2">
    <source>
        <dbReference type="Proteomes" id="UP000814128"/>
    </source>
</evidence>